<dbReference type="AlphaFoldDB" id="A0A915JEQ6"/>
<name>A0A915JEQ6_ROMCU</name>
<evidence type="ECO:0000313" key="1">
    <source>
        <dbReference type="Proteomes" id="UP000887565"/>
    </source>
</evidence>
<proteinExistence type="predicted"/>
<accession>A0A915JEQ6</accession>
<sequence length="60" mass="6283">MDVFPTPGGPPRGVFHLLYAQTNFPCLMFSVSTINTPWYGSAFNGASSVSVAAPFSVSGV</sequence>
<evidence type="ECO:0000313" key="2">
    <source>
        <dbReference type="WBParaSite" id="nRc.2.0.1.t24673-RA"/>
    </source>
</evidence>
<organism evidence="1 2">
    <name type="scientific">Romanomermis culicivorax</name>
    <name type="common">Nematode worm</name>
    <dbReference type="NCBI Taxonomy" id="13658"/>
    <lineage>
        <taxon>Eukaryota</taxon>
        <taxon>Metazoa</taxon>
        <taxon>Ecdysozoa</taxon>
        <taxon>Nematoda</taxon>
        <taxon>Enoplea</taxon>
        <taxon>Dorylaimia</taxon>
        <taxon>Mermithida</taxon>
        <taxon>Mermithoidea</taxon>
        <taxon>Mermithidae</taxon>
        <taxon>Romanomermis</taxon>
    </lineage>
</organism>
<protein>
    <submittedName>
        <fullName evidence="2">Uncharacterized protein</fullName>
    </submittedName>
</protein>
<dbReference type="Proteomes" id="UP000887565">
    <property type="component" value="Unplaced"/>
</dbReference>
<keyword evidence="1" id="KW-1185">Reference proteome</keyword>
<reference evidence="2" key="1">
    <citation type="submission" date="2022-11" db="UniProtKB">
        <authorList>
            <consortium name="WormBaseParasite"/>
        </authorList>
    </citation>
    <scope>IDENTIFICATION</scope>
</reference>
<dbReference type="WBParaSite" id="nRc.2.0.1.t24673-RA">
    <property type="protein sequence ID" value="nRc.2.0.1.t24673-RA"/>
    <property type="gene ID" value="nRc.2.0.1.g24673"/>
</dbReference>